<evidence type="ECO:0000259" key="2">
    <source>
        <dbReference type="Pfam" id="PF10099"/>
    </source>
</evidence>
<dbReference type="Pfam" id="PF10099">
    <property type="entry name" value="RskA_C"/>
    <property type="match status" value="1"/>
</dbReference>
<evidence type="ECO:0000313" key="4">
    <source>
        <dbReference type="Proteomes" id="UP000250006"/>
    </source>
</evidence>
<keyword evidence="4" id="KW-1185">Reference proteome</keyword>
<accession>A0ABY1VMA8</accession>
<organism evidence="3 4">
    <name type="scientific">Actinomyces bovis</name>
    <dbReference type="NCBI Taxonomy" id="1658"/>
    <lineage>
        <taxon>Bacteria</taxon>
        <taxon>Bacillati</taxon>
        <taxon>Actinomycetota</taxon>
        <taxon>Actinomycetes</taxon>
        <taxon>Actinomycetales</taxon>
        <taxon>Actinomycetaceae</taxon>
        <taxon>Actinomyces</taxon>
    </lineage>
</organism>
<feature type="region of interest" description="Disordered" evidence="1">
    <location>
        <begin position="101"/>
        <end position="121"/>
    </location>
</feature>
<comment type="caution">
    <text evidence="3">The sequence shown here is derived from an EMBL/GenBank/DDBJ whole genome shotgun (WGS) entry which is preliminary data.</text>
</comment>
<dbReference type="InterPro" id="IPR018764">
    <property type="entry name" value="RskA_C"/>
</dbReference>
<feature type="region of interest" description="Disordered" evidence="1">
    <location>
        <begin position="261"/>
        <end position="300"/>
    </location>
</feature>
<name>A0ABY1VMA8_9ACTO</name>
<evidence type="ECO:0000313" key="3">
    <source>
        <dbReference type="EMBL" id="SPT53238.1"/>
    </source>
</evidence>
<protein>
    <submittedName>
        <fullName evidence="3">Anti-sigmaE protein</fullName>
    </submittedName>
</protein>
<dbReference type="Proteomes" id="UP000250006">
    <property type="component" value="Unassembled WGS sequence"/>
</dbReference>
<dbReference type="EMBL" id="UAPQ01000006">
    <property type="protein sequence ID" value="SPT53238.1"/>
    <property type="molecule type" value="Genomic_DNA"/>
</dbReference>
<sequence>MSQDQSTGMPMGDLSVPSKGDDAELLAALEADEALAVLATSLPPVEPSPGLRAAVLGAIAREVEAEAASKAEGAQAEVLHLKTASHLLPTAKQDGRAEVTALPQPADQPESSTAATSSVGGAQVLSLPSRRRWLTGALQVAASVAVLAVGVGIGRWSAMDSMAPTQHFAQLNQAQDVQRVTDTMPDGHIATLTWSKDMSMTALALPDQMMSDAAGASLQVWLLKEGQVRSLGLYDPAKGAGFTFLDPMLEPGERVFITLEPKGGSSRPSGEPLVVFDVSAKSEGTTPGQSQVQTSAPTEA</sequence>
<feature type="compositionally biased region" description="Polar residues" evidence="1">
    <location>
        <begin position="282"/>
        <end position="300"/>
    </location>
</feature>
<gene>
    <name evidence="3" type="ORF">NCTC11535_00898</name>
</gene>
<proteinExistence type="predicted"/>
<dbReference type="RefSeq" id="WP_229116796.1">
    <property type="nucleotide sequence ID" value="NZ_UAPQ01000006.1"/>
</dbReference>
<reference evidence="3 4" key="1">
    <citation type="submission" date="2018-06" db="EMBL/GenBank/DDBJ databases">
        <authorList>
            <consortium name="Pathogen Informatics"/>
            <person name="Doyle S."/>
        </authorList>
    </citation>
    <scope>NUCLEOTIDE SEQUENCE [LARGE SCALE GENOMIC DNA]</scope>
    <source>
        <strain evidence="3 4">NCTC11535</strain>
    </source>
</reference>
<evidence type="ECO:0000256" key="1">
    <source>
        <dbReference type="SAM" id="MobiDB-lite"/>
    </source>
</evidence>
<feature type="domain" description="Anti-sigma K factor RskA C-terminal" evidence="2">
    <location>
        <begin position="140"/>
        <end position="270"/>
    </location>
</feature>